<dbReference type="Proteomes" id="UP001371305">
    <property type="component" value="Unassembled WGS sequence"/>
</dbReference>
<accession>A0ABU9AW90</accession>
<keyword evidence="4" id="KW-1185">Reference proteome</keyword>
<organism evidence="3 4">
    <name type="scientific">Luteolibacter soli</name>
    <dbReference type="NCBI Taxonomy" id="3135280"/>
    <lineage>
        <taxon>Bacteria</taxon>
        <taxon>Pseudomonadati</taxon>
        <taxon>Verrucomicrobiota</taxon>
        <taxon>Verrucomicrobiia</taxon>
        <taxon>Verrucomicrobiales</taxon>
        <taxon>Verrucomicrobiaceae</taxon>
        <taxon>Luteolibacter</taxon>
    </lineage>
</organism>
<dbReference type="RefSeq" id="WP_341404919.1">
    <property type="nucleotide sequence ID" value="NZ_JBBUKT010000004.1"/>
</dbReference>
<gene>
    <name evidence="3" type="ORF">WKV53_12445</name>
</gene>
<feature type="signal peptide" evidence="1">
    <location>
        <begin position="1"/>
        <end position="23"/>
    </location>
</feature>
<dbReference type="PANTHER" id="PTHR31778">
    <property type="entry name" value="BUD SITE SELECTION PROTEIN RAX2"/>
    <property type="match status" value="1"/>
</dbReference>
<dbReference type="Pfam" id="PF12733">
    <property type="entry name" value="Cadherin-like"/>
    <property type="match status" value="1"/>
</dbReference>
<dbReference type="PROSITE" id="PS50853">
    <property type="entry name" value="FN3"/>
    <property type="match status" value="1"/>
</dbReference>
<feature type="chain" id="PRO_5046355962" evidence="1">
    <location>
        <begin position="24"/>
        <end position="1371"/>
    </location>
</feature>
<protein>
    <submittedName>
        <fullName evidence="3">Cadherin-like beta sandwich domain-containing protein</fullName>
    </submittedName>
</protein>
<dbReference type="InterPro" id="IPR025883">
    <property type="entry name" value="Cadherin-like_domain"/>
</dbReference>
<comment type="caution">
    <text evidence="3">The sequence shown here is derived from an EMBL/GenBank/DDBJ whole genome shotgun (WGS) entry which is preliminary data.</text>
</comment>
<dbReference type="Gene3D" id="2.120.10.80">
    <property type="entry name" value="Kelch-type beta propeller"/>
    <property type="match status" value="1"/>
</dbReference>
<dbReference type="InterPro" id="IPR015915">
    <property type="entry name" value="Kelch-typ_b-propeller"/>
</dbReference>
<sequence>MRILSSLAALAFAAILLPAALHAETPATPASPAPGIIPWSEIGAKAGAQYQGKALSVTAEGEGALLTCGFQKMEGTATHEGLWLTSSADGSHGERFRVAATVLGRGEVPGTALPLTGPVRVLDSVVRWERAGLAEEYSVSVDGVRQDFVVAQRPAGEGSLRVDLALTGAQAEATPYGAKLTLEGSNRALAYSRLRVVDANGKELTATMQVLALDCLAICVEDADAAYPVRIDPTISDANWVSIDNASIPGVSGFVNAAVLDDSGNLYIGGRFGLVVTTFANNIAKWNGSSWSALGSGVSHPTFNAEVTSLAVSGTTLYAGGNFSLAGGLPVNGMAKWDGSAWSSLGAGSVNGYINALAVNGTTLYAAGNVSQTGGLPGITGYIAQMDLATGVWSGLGTPGPSGSRGVNLPIRALALRGTKLYVGGYFSKVLAGAEMPASSIALWDISTSTWSALGSGINNQNLGVAALAVNDTTVYAGGIFGTAGGVFAGNIAQWDIATSTWSAMGSQMAMGYGVKALALSGTTLYAAGAGPTAVTRAAKWDASTSTWSALGSATTGNSPNVNALAVSGTTVFAGGEFSKAGGIESRGIAKWEDSTSTWSGFGAGMNGQVTALAVSDTKLYAGGAFSAAGSVSASAIAQWDGTAWSALGTGIYGQVLALAIDGSTLYAGGIFTEAGGTPANRIAKWDGSAWSALGSGMDQQVNVLAMSGSTLYAGGPFTTAGGIAVNRIAKWDGSAWSALGAGLGTGPFDFSIQVTSLAFSGTTLYAGGWFGTQFSVAAGSVAKWDGSTWTPLGSGMNRLVTSLAVSGTTLYAGGNFTFADNAPANYIARWNGSSWLPLGQGMNDQISVLKMSGTTLYAGGYFTTADGAPANHIAQWNGSAWSALGSGTNGRVYAMALTGSMLYAGGTFGTVGANALSPYIGAVDLAPPTVAASTANLAATANSIVIHGTGFDWQASHNTVVFTPSGSGVITSATSTSLTVTGLTGLTVGPLNAVVGTDGYTSGAAVQVATVIPVAPVVTTPTSSDIYATSATLGGKIVTNGGAVVTASGVVYSVTSTNANPQIGGAGVANVTGTGSSGVFTVDATGLAPSVQYSFAAYATNSVGTTYTSPVSTFTTPNNVATLSNLMLSSGTLSPVFASGTLEYTAYVTSSTSSITFTPTTTDSHAYVVIDGWDLVTSGSTSEELDLSPGSTTFHIDVIAQDETTVQTYTVTVTQLTGYPDWRLSHFGTLENSGNTADTASYANDGISNLMKYALGLDPLVAANPPALTAAVSGSSDPLLNDRLAIRFTLPNPAPGDVTYTVQASPDLITWTDVATNVHAGGWTWVADEGLSESHILENDGGNTSTLQVGDLVPSSGNPSRMMRLKVDIP</sequence>
<dbReference type="InterPro" id="IPR003961">
    <property type="entry name" value="FN3_dom"/>
</dbReference>
<dbReference type="Pfam" id="PF12768">
    <property type="entry name" value="Rax2"/>
    <property type="match status" value="1"/>
</dbReference>
<dbReference type="InterPro" id="IPR024982">
    <property type="entry name" value="Rax2-like_C"/>
</dbReference>
<name>A0ABU9AW90_9BACT</name>
<evidence type="ECO:0000313" key="3">
    <source>
        <dbReference type="EMBL" id="MEK7951317.1"/>
    </source>
</evidence>
<proteinExistence type="predicted"/>
<dbReference type="PANTHER" id="PTHR31778:SF2">
    <property type="entry name" value="BUD SITE SELECTION PROTEIN RAX2"/>
    <property type="match status" value="1"/>
</dbReference>
<evidence type="ECO:0000259" key="2">
    <source>
        <dbReference type="PROSITE" id="PS50853"/>
    </source>
</evidence>
<dbReference type="InterPro" id="IPR011043">
    <property type="entry name" value="Gal_Oxase/kelch_b-propeller"/>
</dbReference>
<dbReference type="EMBL" id="JBBUKT010000004">
    <property type="protein sequence ID" value="MEK7951317.1"/>
    <property type="molecule type" value="Genomic_DNA"/>
</dbReference>
<feature type="domain" description="Fibronectin type-III" evidence="2">
    <location>
        <begin position="1018"/>
        <end position="1120"/>
    </location>
</feature>
<evidence type="ECO:0000256" key="1">
    <source>
        <dbReference type="SAM" id="SignalP"/>
    </source>
</evidence>
<reference evidence="3 4" key="1">
    <citation type="submission" date="2024-04" db="EMBL/GenBank/DDBJ databases">
        <title>Luteolibacter sp. isolated from soil.</title>
        <authorList>
            <person name="An J."/>
        </authorList>
    </citation>
    <scope>NUCLEOTIDE SEQUENCE [LARGE SCALE GENOMIC DNA]</scope>
    <source>
        <strain evidence="3 4">Y139</strain>
    </source>
</reference>
<dbReference type="SUPFAM" id="SSF50965">
    <property type="entry name" value="Galactose oxidase, central domain"/>
    <property type="match status" value="2"/>
</dbReference>
<evidence type="ECO:0000313" key="4">
    <source>
        <dbReference type="Proteomes" id="UP001371305"/>
    </source>
</evidence>
<keyword evidence="1" id="KW-0732">Signal</keyword>